<name>A0A1W5D634_9LECA</name>
<proteinExistence type="predicted"/>
<feature type="region of interest" description="Disordered" evidence="1">
    <location>
        <begin position="215"/>
        <end position="246"/>
    </location>
</feature>
<keyword evidence="3" id="KW-1185">Reference proteome</keyword>
<organism evidence="2 3">
    <name type="scientific">Lasallia pustulata</name>
    <dbReference type="NCBI Taxonomy" id="136370"/>
    <lineage>
        <taxon>Eukaryota</taxon>
        <taxon>Fungi</taxon>
        <taxon>Dikarya</taxon>
        <taxon>Ascomycota</taxon>
        <taxon>Pezizomycotina</taxon>
        <taxon>Lecanoromycetes</taxon>
        <taxon>OSLEUM clade</taxon>
        <taxon>Umbilicariomycetidae</taxon>
        <taxon>Umbilicariales</taxon>
        <taxon>Umbilicariaceae</taxon>
        <taxon>Lasallia</taxon>
    </lineage>
</organism>
<dbReference type="AlphaFoldDB" id="A0A1W5D634"/>
<sequence>MAKVRKARATLESQEERDTKAKLDEVDRQTRWMVLKDFRKDEWEEIIKRVYGSDINPDSPTYKLARELILDHCRTYKSRSLKLFIAHVESLIEIDADVDGFMHSESSAKGLGKWFVKVFNKENFLYIFYFLVGYLDVEASSALGRYYMQHIYANLATKIKLHIDLVKRGDPGQQDSWDKIRDFYDTMSTKAEFDQLSLQEFKQLTSAGVRFWNGKKRPPKDLPDDDPDFTISGPPPAPTVSTHTVI</sequence>
<accession>A0A1W5D634</accession>
<evidence type="ECO:0000313" key="3">
    <source>
        <dbReference type="Proteomes" id="UP000192927"/>
    </source>
</evidence>
<dbReference type="Proteomes" id="UP000192927">
    <property type="component" value="Unassembled WGS sequence"/>
</dbReference>
<evidence type="ECO:0000313" key="2">
    <source>
        <dbReference type="EMBL" id="SLM38556.1"/>
    </source>
</evidence>
<evidence type="ECO:0000256" key="1">
    <source>
        <dbReference type="SAM" id="MobiDB-lite"/>
    </source>
</evidence>
<reference evidence="3" key="1">
    <citation type="submission" date="2017-03" db="EMBL/GenBank/DDBJ databases">
        <authorList>
            <person name="Sharma R."/>
            <person name="Thines M."/>
        </authorList>
    </citation>
    <scope>NUCLEOTIDE SEQUENCE [LARGE SCALE GENOMIC DNA]</scope>
</reference>
<dbReference type="EMBL" id="FWEW01002588">
    <property type="protein sequence ID" value="SLM38556.1"/>
    <property type="molecule type" value="Genomic_DNA"/>
</dbReference>
<protein>
    <submittedName>
        <fullName evidence="2">Uncharacterized protein</fullName>
    </submittedName>
</protein>